<comment type="caution">
    <text evidence="1">The sequence shown here is derived from an EMBL/GenBank/DDBJ whole genome shotgun (WGS) entry which is preliminary data.</text>
</comment>
<dbReference type="EMBL" id="MNPJ01000028">
    <property type="protein sequence ID" value="OQS53566.1"/>
    <property type="molecule type" value="Genomic_DNA"/>
</dbReference>
<evidence type="ECO:0000313" key="2">
    <source>
        <dbReference type="Proteomes" id="UP000192758"/>
    </source>
</evidence>
<organism evidence="1 2">
    <name type="scientific">Ecytonucleospora hepatopenaei</name>
    <dbReference type="NCBI Taxonomy" id="646526"/>
    <lineage>
        <taxon>Eukaryota</taxon>
        <taxon>Fungi</taxon>
        <taxon>Fungi incertae sedis</taxon>
        <taxon>Microsporidia</taxon>
        <taxon>Enterocytozoonidae</taxon>
        <taxon>Ecytonucleospora</taxon>
    </lineage>
</organism>
<sequence length="279" mass="33643">MKITIFKIFCFIFFDQNSSMIFPFFIQNIFCAVLYRWLFSKDENAKEIETTWYNDRWLQFDLPINSVEDSYISGKIIFYERGIDYQFEADRLIYPPGKEPFKERKLFTKEVCYFGTEKEADVYEDVFSKMSDEKLSEYLHTTTLKILLYLKGNRNRYNKNHNNLTEEQKKKYNNGLKEYYKEIDKVPQNYEKILNDLISTGFTIFSEKEEEEEQEEVDESIKIFFSFGNFLKDILKEKTDIKLEIVFKFTDKKGKKYTTKKIIYKDEGGEIEKTMEDIE</sequence>
<proteinExistence type="predicted"/>
<protein>
    <submittedName>
        <fullName evidence="1">Uncharacterized protein</fullName>
    </submittedName>
</protein>
<dbReference type="AlphaFoldDB" id="A0A1W0E2U9"/>
<reference evidence="1 2" key="1">
    <citation type="journal article" date="2017" name="Environ. Microbiol.">
        <title>Decay of the glycolytic pathway and adaptation to intranuclear parasitism within Enterocytozoonidae microsporidia.</title>
        <authorList>
            <person name="Wiredu Boakye D."/>
            <person name="Jaroenlak P."/>
            <person name="Prachumwat A."/>
            <person name="Williams T.A."/>
            <person name="Bateman K.S."/>
            <person name="Itsathitphaisarn O."/>
            <person name="Sritunyalucksana K."/>
            <person name="Paszkiewicz K.H."/>
            <person name="Moore K.A."/>
            <person name="Stentiford G.D."/>
            <person name="Williams B.A."/>
        </authorList>
    </citation>
    <scope>NUCLEOTIDE SEQUENCE [LARGE SCALE GENOMIC DNA]</scope>
    <source>
        <strain evidence="1 2">TH1</strain>
    </source>
</reference>
<dbReference type="VEuPathDB" id="MicrosporidiaDB:EHP00_1830"/>
<evidence type="ECO:0000313" key="1">
    <source>
        <dbReference type="EMBL" id="OQS53566.1"/>
    </source>
</evidence>
<keyword evidence="2" id="KW-1185">Reference proteome</keyword>
<dbReference type="Proteomes" id="UP000192758">
    <property type="component" value="Unassembled WGS sequence"/>
</dbReference>
<accession>A0A1W0E2U9</accession>
<name>A0A1W0E2U9_9MICR</name>
<gene>
    <name evidence="1" type="ORF">EHP00_1830</name>
</gene>